<evidence type="ECO:0000256" key="2">
    <source>
        <dbReference type="ARBA" id="ARBA00022737"/>
    </source>
</evidence>
<dbReference type="SUPFAM" id="SSF57667">
    <property type="entry name" value="beta-beta-alpha zinc fingers"/>
    <property type="match status" value="2"/>
</dbReference>
<proteinExistence type="predicted"/>
<dbReference type="GO" id="GO:0008270">
    <property type="term" value="F:zinc ion binding"/>
    <property type="evidence" value="ECO:0007669"/>
    <property type="project" value="UniProtKB-KW"/>
</dbReference>
<dbReference type="Pfam" id="PF12874">
    <property type="entry name" value="zf-met"/>
    <property type="match status" value="1"/>
</dbReference>
<dbReference type="InterPro" id="IPR036236">
    <property type="entry name" value="Znf_C2H2_sf"/>
</dbReference>
<dbReference type="EMBL" id="BPQB01000066">
    <property type="protein sequence ID" value="GJE97004.1"/>
    <property type="molecule type" value="Genomic_DNA"/>
</dbReference>
<comment type="caution">
    <text evidence="7">The sequence shown here is derived from an EMBL/GenBank/DDBJ whole genome shotgun (WGS) entry which is preliminary data.</text>
</comment>
<dbReference type="PROSITE" id="PS50157">
    <property type="entry name" value="ZINC_FINGER_C2H2_2"/>
    <property type="match status" value="3"/>
</dbReference>
<evidence type="ECO:0000256" key="4">
    <source>
        <dbReference type="ARBA" id="ARBA00022833"/>
    </source>
</evidence>
<name>A0A9P3GMK4_9APHY</name>
<dbReference type="InterPro" id="IPR013087">
    <property type="entry name" value="Znf_C2H2_type"/>
</dbReference>
<evidence type="ECO:0000256" key="5">
    <source>
        <dbReference type="PROSITE-ProRule" id="PRU00042"/>
    </source>
</evidence>
<protein>
    <submittedName>
        <fullName evidence="7">C2H2 type zinc-finger protein</fullName>
    </submittedName>
</protein>
<keyword evidence="8" id="KW-1185">Reference proteome</keyword>
<keyword evidence="4" id="KW-0862">Zinc</keyword>
<keyword evidence="2" id="KW-0677">Repeat</keyword>
<feature type="domain" description="C2H2-type" evidence="6">
    <location>
        <begin position="102"/>
        <end position="129"/>
    </location>
</feature>
<dbReference type="PANTHER" id="PTHR19818:SF139">
    <property type="entry name" value="PAIR-RULE PROTEIN ODD-PAIRED"/>
    <property type="match status" value="1"/>
</dbReference>
<dbReference type="AlphaFoldDB" id="A0A9P3GMK4"/>
<dbReference type="GO" id="GO:0005634">
    <property type="term" value="C:nucleus"/>
    <property type="evidence" value="ECO:0007669"/>
    <property type="project" value="UniProtKB-ARBA"/>
</dbReference>
<keyword evidence="1" id="KW-0479">Metal-binding</keyword>
<feature type="domain" description="C2H2-type" evidence="6">
    <location>
        <begin position="54"/>
        <end position="82"/>
    </location>
</feature>
<dbReference type="OrthoDB" id="6077919at2759"/>
<evidence type="ECO:0000313" key="7">
    <source>
        <dbReference type="EMBL" id="GJE97004.1"/>
    </source>
</evidence>
<keyword evidence="3 5" id="KW-0863">Zinc-finger</keyword>
<dbReference type="InterPro" id="IPR050329">
    <property type="entry name" value="GLI_C2H2-zinc-finger"/>
</dbReference>
<evidence type="ECO:0000313" key="8">
    <source>
        <dbReference type="Proteomes" id="UP000703269"/>
    </source>
</evidence>
<evidence type="ECO:0000259" key="6">
    <source>
        <dbReference type="PROSITE" id="PS50157"/>
    </source>
</evidence>
<dbReference type="PANTHER" id="PTHR19818">
    <property type="entry name" value="ZINC FINGER PROTEIN ZIC AND GLI"/>
    <property type="match status" value="1"/>
</dbReference>
<dbReference type="Gene3D" id="3.30.160.60">
    <property type="entry name" value="Classic Zinc Finger"/>
    <property type="match status" value="2"/>
</dbReference>
<dbReference type="GO" id="GO:0045944">
    <property type="term" value="P:positive regulation of transcription by RNA polymerase II"/>
    <property type="evidence" value="ECO:0007669"/>
    <property type="project" value="UniProtKB-ARBA"/>
</dbReference>
<dbReference type="Proteomes" id="UP000703269">
    <property type="component" value="Unassembled WGS sequence"/>
</dbReference>
<feature type="domain" description="C2H2-type" evidence="6">
    <location>
        <begin position="211"/>
        <end position="238"/>
    </location>
</feature>
<dbReference type="Pfam" id="PF00096">
    <property type="entry name" value="zf-C2H2"/>
    <property type="match status" value="1"/>
</dbReference>
<evidence type="ECO:0000256" key="3">
    <source>
        <dbReference type="ARBA" id="ARBA00022771"/>
    </source>
</evidence>
<dbReference type="PROSITE" id="PS00028">
    <property type="entry name" value="ZINC_FINGER_C2H2_1"/>
    <property type="match status" value="3"/>
</dbReference>
<sequence>MAWCDRCERGFPHDRAFEQHRRDSSFHWLCYKCDRDFTSERSRIQHYTQSPRHHYCQRCDEIFDDDEDLEQHFEEAHWYCSPCSLICDSQRQLRAHKAESHWWCSICDRIFQNENNLTQHKRTHEPKNIHCPGRGCTRAVSRVGDLVLHFESGTCPSGITRADVERGIVKLDRNGVITDTRRLIQGPDGVLAPRAQPRTWATAASWNGAAYECVLCHRTFPQLHALNAHLQSPAHADKIFKCPSAYDGCDQRFPAASALVQHIENGSCGVRKFQRTIERYVEDLTSGMRRLGMS</sequence>
<dbReference type="GO" id="GO:0000981">
    <property type="term" value="F:DNA-binding transcription factor activity, RNA polymerase II-specific"/>
    <property type="evidence" value="ECO:0007669"/>
    <property type="project" value="TreeGrafter"/>
</dbReference>
<dbReference type="GO" id="GO:0000978">
    <property type="term" value="F:RNA polymerase II cis-regulatory region sequence-specific DNA binding"/>
    <property type="evidence" value="ECO:0007669"/>
    <property type="project" value="TreeGrafter"/>
</dbReference>
<evidence type="ECO:0000256" key="1">
    <source>
        <dbReference type="ARBA" id="ARBA00022723"/>
    </source>
</evidence>
<reference evidence="7 8" key="1">
    <citation type="submission" date="2021-08" db="EMBL/GenBank/DDBJ databases">
        <title>Draft Genome Sequence of Phanerochaete sordida strain YK-624.</title>
        <authorList>
            <person name="Mori T."/>
            <person name="Dohra H."/>
            <person name="Suzuki T."/>
            <person name="Kawagishi H."/>
            <person name="Hirai H."/>
        </authorList>
    </citation>
    <scope>NUCLEOTIDE SEQUENCE [LARGE SCALE GENOMIC DNA]</scope>
    <source>
        <strain evidence="7 8">YK-624</strain>
    </source>
</reference>
<dbReference type="SMART" id="SM00355">
    <property type="entry name" value="ZnF_C2H2"/>
    <property type="match status" value="6"/>
</dbReference>
<organism evidence="7 8">
    <name type="scientific">Phanerochaete sordida</name>
    <dbReference type="NCBI Taxonomy" id="48140"/>
    <lineage>
        <taxon>Eukaryota</taxon>
        <taxon>Fungi</taxon>
        <taxon>Dikarya</taxon>
        <taxon>Basidiomycota</taxon>
        <taxon>Agaricomycotina</taxon>
        <taxon>Agaricomycetes</taxon>
        <taxon>Polyporales</taxon>
        <taxon>Phanerochaetaceae</taxon>
        <taxon>Phanerochaete</taxon>
    </lineage>
</organism>
<gene>
    <name evidence="7" type="ORF">PsYK624_132140</name>
</gene>
<accession>A0A9P3GMK4</accession>